<dbReference type="PANTHER" id="PTHR10589">
    <property type="entry name" value="UBIQUITIN CARBOXYL-TERMINAL HYDROLASE"/>
    <property type="match status" value="1"/>
</dbReference>
<dbReference type="FunFam" id="3.40.532.10:FF:000006">
    <property type="entry name" value="Ubiquitin carboxyl-terminal hydrolase"/>
    <property type="match status" value="1"/>
</dbReference>
<keyword evidence="6 11" id="KW-0378">Hydrolase</keyword>
<evidence type="ECO:0000256" key="9">
    <source>
        <dbReference type="ARBA" id="ARBA00073226"/>
    </source>
</evidence>
<keyword evidence="7 11" id="KW-0788">Thiol protease</keyword>
<evidence type="ECO:0000313" key="13">
    <source>
        <dbReference type="EMBL" id="LAA03696.1"/>
    </source>
</evidence>
<name>A0A2L2Y683_PARTP</name>
<sequence>MSCEKKWLPLESNPDVMNKFLSSVGVPEEWSMIDVIDLEDEHIENLPKKVKAVLLLFPTGEQHDEHCKSEQEAIDAEGQVVSDRVYFMKLEANNASGTVSLIHAVGNAADDELELSEDSSLKEFLERTKDMAPEERGQELEMDESLCVMHESLAKEGQTEAPEGDEEINLHFITFVSVDEQLYELDARKNCPINHGATSMDTLLKDAVAVCKKFMERDPENVNFSIMALVGGGGTSVETEEEEVEE</sequence>
<evidence type="ECO:0000256" key="8">
    <source>
        <dbReference type="ARBA" id="ARBA00055560"/>
    </source>
</evidence>
<dbReference type="GO" id="GO:0006511">
    <property type="term" value="P:ubiquitin-dependent protein catabolic process"/>
    <property type="evidence" value="ECO:0007669"/>
    <property type="project" value="UniProtKB-UniRule"/>
</dbReference>
<dbReference type="GO" id="GO:0016579">
    <property type="term" value="P:protein deubiquitination"/>
    <property type="evidence" value="ECO:0007669"/>
    <property type="project" value="TreeGrafter"/>
</dbReference>
<keyword evidence="4 11" id="KW-0645">Protease</keyword>
<comment type="catalytic activity">
    <reaction evidence="1 11">
        <text>Thiol-dependent hydrolysis of ester, thioester, amide, peptide and isopeptide bonds formed by the C-terminal Gly of ubiquitin (a 76-residue protein attached to proteins as an intracellular targeting signal).</text>
        <dbReference type="EC" id="3.4.19.12"/>
    </reaction>
</comment>
<dbReference type="GO" id="GO:0004843">
    <property type="term" value="F:cysteine-type deubiquitinase activity"/>
    <property type="evidence" value="ECO:0007669"/>
    <property type="project" value="UniProtKB-EC"/>
</dbReference>
<dbReference type="PRINTS" id="PR00707">
    <property type="entry name" value="UBCTHYDRLASE"/>
</dbReference>
<comment type="caution">
    <text evidence="10">Lacks conserved residue(s) required for the propagation of feature annotation.</text>
</comment>
<dbReference type="PROSITE" id="PS52048">
    <property type="entry name" value="UCH_DOMAIN"/>
    <property type="match status" value="1"/>
</dbReference>
<protein>
    <recommendedName>
        <fullName evidence="9 11">Ubiquitin carboxyl-terminal hydrolase</fullName>
        <ecNumber evidence="3 11">3.4.19.12</ecNumber>
    </recommendedName>
</protein>
<dbReference type="PANTHER" id="PTHR10589:SF17">
    <property type="entry name" value="UBIQUITIN CARBOXYL-TERMINAL HYDROLASE"/>
    <property type="match status" value="1"/>
</dbReference>
<evidence type="ECO:0000256" key="11">
    <source>
        <dbReference type="RuleBase" id="RU361215"/>
    </source>
</evidence>
<organism evidence="13">
    <name type="scientific">Parasteatoda tepidariorum</name>
    <name type="common">Common house spider</name>
    <name type="synonym">Achaearanea tepidariorum</name>
    <dbReference type="NCBI Taxonomy" id="114398"/>
    <lineage>
        <taxon>Eukaryota</taxon>
        <taxon>Metazoa</taxon>
        <taxon>Ecdysozoa</taxon>
        <taxon>Arthropoda</taxon>
        <taxon>Chelicerata</taxon>
        <taxon>Arachnida</taxon>
        <taxon>Araneae</taxon>
        <taxon>Araneomorphae</taxon>
        <taxon>Entelegynae</taxon>
        <taxon>Araneoidea</taxon>
        <taxon>Theridiidae</taxon>
        <taxon>Parasteatoda</taxon>
    </lineage>
</organism>
<dbReference type="Pfam" id="PF01088">
    <property type="entry name" value="Peptidase_C12"/>
    <property type="match status" value="1"/>
</dbReference>
<accession>A0A2L2Y683</accession>
<evidence type="ECO:0000256" key="3">
    <source>
        <dbReference type="ARBA" id="ARBA00012759"/>
    </source>
</evidence>
<dbReference type="AlphaFoldDB" id="A0A2L2Y683"/>
<evidence type="ECO:0000256" key="5">
    <source>
        <dbReference type="ARBA" id="ARBA00022786"/>
    </source>
</evidence>
<comment type="function">
    <text evidence="8">Ubiquitin-protein hydrolase is involved both in the processing of ubiquitin precursors and of ubiquitinated proteins. This enzyme is a thiol protease that recognizes and hydrolyzes a peptide bond at the C-terminal glycine of ubiquitin.</text>
</comment>
<dbReference type="GO" id="GO:0005737">
    <property type="term" value="C:cytoplasm"/>
    <property type="evidence" value="ECO:0007669"/>
    <property type="project" value="TreeGrafter"/>
</dbReference>
<keyword evidence="5 11" id="KW-0833">Ubl conjugation pathway</keyword>
<evidence type="ECO:0000256" key="4">
    <source>
        <dbReference type="ARBA" id="ARBA00022670"/>
    </source>
</evidence>
<dbReference type="EMBL" id="IAAA01012093">
    <property type="protein sequence ID" value="LAA03696.1"/>
    <property type="molecule type" value="mRNA"/>
</dbReference>
<dbReference type="EC" id="3.4.19.12" evidence="3 11"/>
<evidence type="ECO:0000259" key="12">
    <source>
        <dbReference type="PROSITE" id="PS52048"/>
    </source>
</evidence>
<dbReference type="InterPro" id="IPR036959">
    <property type="entry name" value="Peptidase_C12_UCH_sf"/>
</dbReference>
<evidence type="ECO:0000256" key="6">
    <source>
        <dbReference type="ARBA" id="ARBA00022801"/>
    </source>
</evidence>
<dbReference type="Gene3D" id="3.40.532.10">
    <property type="entry name" value="Peptidase C12, ubiquitin carboxyl-terminal hydrolase"/>
    <property type="match status" value="1"/>
</dbReference>
<evidence type="ECO:0000256" key="2">
    <source>
        <dbReference type="ARBA" id="ARBA00009326"/>
    </source>
</evidence>
<dbReference type="OrthoDB" id="427186at2759"/>
<dbReference type="InterPro" id="IPR001578">
    <property type="entry name" value="Peptidase_C12_UCH"/>
</dbReference>
<dbReference type="InterPro" id="IPR038765">
    <property type="entry name" value="Papain-like_cys_pep_sf"/>
</dbReference>
<evidence type="ECO:0000256" key="10">
    <source>
        <dbReference type="PROSITE-ProRule" id="PRU01393"/>
    </source>
</evidence>
<proteinExistence type="evidence at transcript level"/>
<comment type="similarity">
    <text evidence="2 10 11">Belongs to the peptidase C12 family.</text>
</comment>
<dbReference type="EMBL" id="IAAA01012092">
    <property type="protein sequence ID" value="LAA03692.1"/>
    <property type="molecule type" value="mRNA"/>
</dbReference>
<reference evidence="13" key="1">
    <citation type="journal article" date="2016" name="Mol. Ecol. Resour.">
        <title>Evaluation of the impact of RNA preservation methods of spiders for de novo transcriptome assembly.</title>
        <authorList>
            <person name="Kono N."/>
            <person name="Nakamura H."/>
            <person name="Ito Y."/>
            <person name="Tomita M."/>
            <person name="Arakawa K."/>
        </authorList>
    </citation>
    <scope>NUCLEOTIDE SEQUENCE</scope>
    <source>
        <tissue evidence="13">Whole body</tissue>
    </source>
</reference>
<evidence type="ECO:0000256" key="7">
    <source>
        <dbReference type="ARBA" id="ARBA00022807"/>
    </source>
</evidence>
<feature type="domain" description="UCH catalytic" evidence="12">
    <location>
        <begin position="6"/>
        <end position="231"/>
    </location>
</feature>
<dbReference type="CDD" id="cd09616">
    <property type="entry name" value="Peptidase_C12_UCH_L1_L3"/>
    <property type="match status" value="1"/>
</dbReference>
<evidence type="ECO:0000256" key="1">
    <source>
        <dbReference type="ARBA" id="ARBA00000707"/>
    </source>
</evidence>
<dbReference type="SUPFAM" id="SSF54001">
    <property type="entry name" value="Cysteine proteinases"/>
    <property type="match status" value="1"/>
</dbReference>